<keyword evidence="3" id="KW-1185">Reference proteome</keyword>
<feature type="compositionally biased region" description="Polar residues" evidence="1">
    <location>
        <begin position="85"/>
        <end position="102"/>
    </location>
</feature>
<feature type="region of interest" description="Disordered" evidence="1">
    <location>
        <begin position="85"/>
        <end position="132"/>
    </location>
</feature>
<gene>
    <name evidence="2" type="ORF">HK100_000623</name>
</gene>
<reference evidence="2" key="1">
    <citation type="submission" date="2020-05" db="EMBL/GenBank/DDBJ databases">
        <title>Phylogenomic resolution of chytrid fungi.</title>
        <authorList>
            <person name="Stajich J.E."/>
            <person name="Amses K."/>
            <person name="Simmons R."/>
            <person name="Seto K."/>
            <person name="Myers J."/>
            <person name="Bonds A."/>
            <person name="Quandt C.A."/>
            <person name="Barry K."/>
            <person name="Liu P."/>
            <person name="Grigoriev I."/>
            <person name="Longcore J.E."/>
            <person name="James T.Y."/>
        </authorList>
    </citation>
    <scope>NUCLEOTIDE SEQUENCE</scope>
    <source>
        <strain evidence="2">JEL0513</strain>
    </source>
</reference>
<sequence>MATRRKGKNLKPAGTDMNSNTGGNGRNSSANESSVSETPAETPVEKQAENSATTAVEIPSSDELPMTIRDSSVKPKVAVVVASETDIQPANKQDDSANNIQPPSAKKRSATTLNETAAPISKHQKKISVSPSRVPLPVRKSKSLGNIFAAVSSSSVPIFASVSPSTSTKNSKSISAVPKYKPNTNVASRTDSGLTKNSAAIILSTNTAIAATSLKQKSSIMAVVKSRQSSVVEIKHIFSSATNASTPSTIGSSAVGSKKTAIAVAKSTVNTKSPTVATVNTDPATIEKKTSSISLKRQSVAEVSKKQTSALVNFKKNEMRISSITTANQQALKSKHVVIQPKILKAENERLITENIELKKKLETIKLKSIDSLTTLLPLIESKNSDENSTTENSANIDYETLPSSIGSTLNETDKADFQLEMNNASLLSASNTLFKTVEKVGEESASKIEFVENNLPKRAASKRGRKTKDAAVADSAVVVEFHTTINAGVAESAETVEVENFRTSRSRRGTKIGY</sequence>
<evidence type="ECO:0000313" key="2">
    <source>
        <dbReference type="EMBL" id="KAJ3118347.1"/>
    </source>
</evidence>
<dbReference type="AlphaFoldDB" id="A0AAD5T0M9"/>
<comment type="caution">
    <text evidence="2">The sequence shown here is derived from an EMBL/GenBank/DDBJ whole genome shotgun (WGS) entry which is preliminary data.</text>
</comment>
<evidence type="ECO:0000313" key="3">
    <source>
        <dbReference type="Proteomes" id="UP001211907"/>
    </source>
</evidence>
<dbReference type="Proteomes" id="UP001211907">
    <property type="component" value="Unassembled WGS sequence"/>
</dbReference>
<dbReference type="EMBL" id="JADGJH010001125">
    <property type="protein sequence ID" value="KAJ3118347.1"/>
    <property type="molecule type" value="Genomic_DNA"/>
</dbReference>
<proteinExistence type="predicted"/>
<evidence type="ECO:0000256" key="1">
    <source>
        <dbReference type="SAM" id="MobiDB-lite"/>
    </source>
</evidence>
<organism evidence="2 3">
    <name type="scientific">Physocladia obscura</name>
    <dbReference type="NCBI Taxonomy" id="109957"/>
    <lineage>
        <taxon>Eukaryota</taxon>
        <taxon>Fungi</taxon>
        <taxon>Fungi incertae sedis</taxon>
        <taxon>Chytridiomycota</taxon>
        <taxon>Chytridiomycota incertae sedis</taxon>
        <taxon>Chytridiomycetes</taxon>
        <taxon>Chytridiales</taxon>
        <taxon>Chytriomycetaceae</taxon>
        <taxon>Physocladia</taxon>
    </lineage>
</organism>
<protein>
    <submittedName>
        <fullName evidence="2">Uncharacterized protein</fullName>
    </submittedName>
</protein>
<feature type="compositionally biased region" description="Low complexity" evidence="1">
    <location>
        <begin position="18"/>
        <end position="31"/>
    </location>
</feature>
<name>A0AAD5T0M9_9FUNG</name>
<accession>A0AAD5T0M9</accession>
<feature type="region of interest" description="Disordered" evidence="1">
    <location>
        <begin position="1"/>
        <end position="72"/>
    </location>
</feature>